<evidence type="ECO:0000256" key="6">
    <source>
        <dbReference type="RuleBase" id="RU363114"/>
    </source>
</evidence>
<comment type="subcellular location">
    <subcellularLocation>
        <location evidence="2 6">Secreted</location>
        <location evidence="2 6">Cell wall</location>
    </subcellularLocation>
</comment>
<accession>A0AAV3QFP2</accession>
<dbReference type="GO" id="GO:0052793">
    <property type="term" value="F:pectin acetylesterase activity"/>
    <property type="evidence" value="ECO:0007669"/>
    <property type="project" value="TreeGrafter"/>
</dbReference>
<dbReference type="InterPro" id="IPR004963">
    <property type="entry name" value="PAE/NOTUM"/>
</dbReference>
<sequence>MDDLMSKGMRHANGALLSGWSAGGLAVILHCDDFGNLFPRNTKVKCLSDAGLFMDAIDVAGGHSLRNFFHGVVSFQGVQKTLPQSCTSRLDPTSCFFPQNLINHIRTP</sequence>
<keyword evidence="8" id="KW-1185">Reference proteome</keyword>
<evidence type="ECO:0000256" key="4">
    <source>
        <dbReference type="ARBA" id="ARBA00022512"/>
    </source>
</evidence>
<dbReference type="PANTHER" id="PTHR21562:SF5">
    <property type="entry name" value="PECTIN ACETYLESTERASE 12"/>
    <property type="match status" value="1"/>
</dbReference>
<reference evidence="7 8" key="1">
    <citation type="submission" date="2024-01" db="EMBL/GenBank/DDBJ databases">
        <title>The complete chloroplast genome sequence of Lithospermum erythrorhizon: insights into the phylogenetic relationship among Boraginaceae species and the maternal lineages of purple gromwells.</title>
        <authorList>
            <person name="Okada T."/>
            <person name="Watanabe K."/>
        </authorList>
    </citation>
    <scope>NUCLEOTIDE SEQUENCE [LARGE SCALE GENOMIC DNA]</scope>
</reference>
<comment type="caution">
    <text evidence="7">The sequence shown here is derived from an EMBL/GenBank/DDBJ whole genome shotgun (WGS) entry which is preliminary data.</text>
</comment>
<evidence type="ECO:0000256" key="3">
    <source>
        <dbReference type="ARBA" id="ARBA00005784"/>
    </source>
</evidence>
<organism evidence="7 8">
    <name type="scientific">Lithospermum erythrorhizon</name>
    <name type="common">Purple gromwell</name>
    <name type="synonym">Lithospermum officinale var. erythrorhizon</name>
    <dbReference type="NCBI Taxonomy" id="34254"/>
    <lineage>
        <taxon>Eukaryota</taxon>
        <taxon>Viridiplantae</taxon>
        <taxon>Streptophyta</taxon>
        <taxon>Embryophyta</taxon>
        <taxon>Tracheophyta</taxon>
        <taxon>Spermatophyta</taxon>
        <taxon>Magnoliopsida</taxon>
        <taxon>eudicotyledons</taxon>
        <taxon>Gunneridae</taxon>
        <taxon>Pentapetalae</taxon>
        <taxon>asterids</taxon>
        <taxon>lamiids</taxon>
        <taxon>Boraginales</taxon>
        <taxon>Boraginaceae</taxon>
        <taxon>Boraginoideae</taxon>
        <taxon>Lithospermeae</taxon>
        <taxon>Lithospermum</taxon>
    </lineage>
</organism>
<dbReference type="EC" id="3.1.1.-" evidence="6"/>
<name>A0AAV3QFP2_LITER</name>
<dbReference type="Pfam" id="PF03283">
    <property type="entry name" value="PAE"/>
    <property type="match status" value="1"/>
</dbReference>
<keyword evidence="6" id="KW-0964">Secreted</keyword>
<keyword evidence="6" id="KW-0378">Hydrolase</keyword>
<evidence type="ECO:0000313" key="7">
    <source>
        <dbReference type="EMBL" id="GAA0162473.1"/>
    </source>
</evidence>
<dbReference type="GO" id="GO:0071555">
    <property type="term" value="P:cell wall organization"/>
    <property type="evidence" value="ECO:0007669"/>
    <property type="project" value="UniProtKB-KW"/>
</dbReference>
<dbReference type="AlphaFoldDB" id="A0AAV3QFP2"/>
<dbReference type="PANTHER" id="PTHR21562">
    <property type="entry name" value="NOTUM-RELATED"/>
    <property type="match status" value="1"/>
</dbReference>
<dbReference type="Proteomes" id="UP001454036">
    <property type="component" value="Unassembled WGS sequence"/>
</dbReference>
<dbReference type="EMBL" id="BAABME010036747">
    <property type="protein sequence ID" value="GAA0162473.1"/>
    <property type="molecule type" value="Genomic_DNA"/>
</dbReference>
<gene>
    <name evidence="7" type="ORF">LIER_43606</name>
</gene>
<comment type="similarity">
    <text evidence="3 6">Belongs to the pectinacetylesterase family.</text>
</comment>
<keyword evidence="5 6" id="KW-0961">Cell wall biogenesis/degradation</keyword>
<evidence type="ECO:0000256" key="2">
    <source>
        <dbReference type="ARBA" id="ARBA00004191"/>
    </source>
</evidence>
<protein>
    <recommendedName>
        <fullName evidence="6">Pectin acetylesterase</fullName>
        <ecNumber evidence="6">3.1.1.-</ecNumber>
    </recommendedName>
</protein>
<evidence type="ECO:0000256" key="1">
    <source>
        <dbReference type="ARBA" id="ARBA00003534"/>
    </source>
</evidence>
<keyword evidence="4 6" id="KW-0134">Cell wall</keyword>
<evidence type="ECO:0000256" key="5">
    <source>
        <dbReference type="ARBA" id="ARBA00023316"/>
    </source>
</evidence>
<dbReference type="GO" id="GO:0009505">
    <property type="term" value="C:plant-type cell wall"/>
    <property type="evidence" value="ECO:0007669"/>
    <property type="project" value="TreeGrafter"/>
</dbReference>
<comment type="function">
    <text evidence="1 6">Hydrolyzes acetyl esters in homogalacturonan regions of pectin. In type I primary cell wall, galacturonic acid residues of pectin can be acetylated at the O-2 and O-3 positions. Decreasing the degree of acetylation of pectin gels in vitro alters their physical properties.</text>
</comment>
<evidence type="ECO:0000313" key="8">
    <source>
        <dbReference type="Proteomes" id="UP001454036"/>
    </source>
</evidence>
<proteinExistence type="inferred from homology"/>